<sequence length="116" mass="12813">MNGDDICAARQFYEAPTGKKFTEASLIAVHHEHQIEMGKDIPAILPEEESVITKFVASPIRQKIANSITDRTAVFDAAKREILRARANLEAVLRIDPARLSISDTAFSVTDPAHQN</sequence>
<accession>A0ABX0P5C9</accession>
<dbReference type="Proteomes" id="UP000716322">
    <property type="component" value="Unassembled WGS sequence"/>
</dbReference>
<comment type="caution">
    <text evidence="1">The sequence shown here is derived from an EMBL/GenBank/DDBJ whole genome shotgun (WGS) entry which is preliminary data.</text>
</comment>
<reference evidence="1 2" key="1">
    <citation type="submission" date="2020-03" db="EMBL/GenBank/DDBJ databases">
        <title>Genome sequence of strain Massilia sp. TW-1.</title>
        <authorList>
            <person name="Chaudhary D.K."/>
        </authorList>
    </citation>
    <scope>NUCLEOTIDE SEQUENCE [LARGE SCALE GENOMIC DNA]</scope>
    <source>
        <strain evidence="1 2">TW-1</strain>
    </source>
</reference>
<proteinExistence type="predicted"/>
<protein>
    <submittedName>
        <fullName evidence="1">Uncharacterized protein</fullName>
    </submittedName>
</protein>
<dbReference type="RefSeq" id="WP_166855431.1">
    <property type="nucleotide sequence ID" value="NZ_JAAQOM010000001.1"/>
</dbReference>
<evidence type="ECO:0000313" key="1">
    <source>
        <dbReference type="EMBL" id="NIA52136.1"/>
    </source>
</evidence>
<gene>
    <name evidence="1" type="ORF">HAV22_00525</name>
</gene>
<dbReference type="EMBL" id="JAAQOM010000001">
    <property type="protein sequence ID" value="NIA52136.1"/>
    <property type="molecule type" value="Genomic_DNA"/>
</dbReference>
<name>A0ABX0P5C9_9BURK</name>
<organism evidence="1 2">
    <name type="scientific">Telluria antibiotica</name>
    <dbReference type="NCBI Taxonomy" id="2717319"/>
    <lineage>
        <taxon>Bacteria</taxon>
        <taxon>Pseudomonadati</taxon>
        <taxon>Pseudomonadota</taxon>
        <taxon>Betaproteobacteria</taxon>
        <taxon>Burkholderiales</taxon>
        <taxon>Oxalobacteraceae</taxon>
        <taxon>Telluria group</taxon>
        <taxon>Telluria</taxon>
    </lineage>
</organism>
<keyword evidence="2" id="KW-1185">Reference proteome</keyword>
<evidence type="ECO:0000313" key="2">
    <source>
        <dbReference type="Proteomes" id="UP000716322"/>
    </source>
</evidence>